<dbReference type="Proteomes" id="UP000887565">
    <property type="component" value="Unplaced"/>
</dbReference>
<proteinExistence type="predicted"/>
<sequence length="109" mass="12258">MMSKDDFISGIRSVIVADPGSTTLKNFICFNKYAEFRMAVHKQHENTIASICNTLGRKAKNYLDDKQNNGHNSNNCKMLFHIVENQIGAALQLKNIVLKKSLSKVSRNS</sequence>
<evidence type="ECO:0000313" key="1">
    <source>
        <dbReference type="Proteomes" id="UP000887565"/>
    </source>
</evidence>
<organism evidence="1 2">
    <name type="scientific">Romanomermis culicivorax</name>
    <name type="common">Nematode worm</name>
    <dbReference type="NCBI Taxonomy" id="13658"/>
    <lineage>
        <taxon>Eukaryota</taxon>
        <taxon>Metazoa</taxon>
        <taxon>Ecdysozoa</taxon>
        <taxon>Nematoda</taxon>
        <taxon>Enoplea</taxon>
        <taxon>Dorylaimia</taxon>
        <taxon>Mermithida</taxon>
        <taxon>Mermithoidea</taxon>
        <taxon>Mermithidae</taxon>
        <taxon>Romanomermis</taxon>
    </lineage>
</organism>
<name>A0A915KTA6_ROMCU</name>
<evidence type="ECO:0000313" key="2">
    <source>
        <dbReference type="WBParaSite" id="nRc.2.0.1.t40853-RA"/>
    </source>
</evidence>
<protein>
    <submittedName>
        <fullName evidence="2">Uncharacterized protein</fullName>
    </submittedName>
</protein>
<reference evidence="2" key="1">
    <citation type="submission" date="2022-11" db="UniProtKB">
        <authorList>
            <consortium name="WormBaseParasite"/>
        </authorList>
    </citation>
    <scope>IDENTIFICATION</scope>
</reference>
<dbReference type="WBParaSite" id="nRc.2.0.1.t40853-RA">
    <property type="protein sequence ID" value="nRc.2.0.1.t40853-RA"/>
    <property type="gene ID" value="nRc.2.0.1.g40853"/>
</dbReference>
<accession>A0A915KTA6</accession>
<dbReference type="AlphaFoldDB" id="A0A915KTA6"/>
<keyword evidence="1" id="KW-1185">Reference proteome</keyword>